<evidence type="ECO:0000313" key="4">
    <source>
        <dbReference type="Proteomes" id="UP000645865"/>
    </source>
</evidence>
<protein>
    <submittedName>
        <fullName evidence="2">Addiction module killer protein</fullName>
    </submittedName>
    <submittedName>
        <fullName evidence="1">Type II toxin-antitoxin system RelE/ParE family toxin</fullName>
    </submittedName>
</protein>
<reference evidence="2 3" key="1">
    <citation type="submission" date="2016-10" db="EMBL/GenBank/DDBJ databases">
        <authorList>
            <person name="Varghese N."/>
            <person name="Submissions S."/>
        </authorList>
    </citation>
    <scope>NUCLEOTIDE SEQUENCE [LARGE SCALE GENOMIC DNA]</scope>
    <source>
        <strain evidence="2 3">BS2777</strain>
    </source>
</reference>
<keyword evidence="3" id="KW-1185">Reference proteome</keyword>
<dbReference type="RefSeq" id="WP_034095668.1">
    <property type="nucleotide sequence ID" value="NZ_BAAAEG010000001.1"/>
</dbReference>
<dbReference type="OrthoDB" id="9800258at2"/>
<evidence type="ECO:0000313" key="2">
    <source>
        <dbReference type="EMBL" id="SDV14265.1"/>
    </source>
</evidence>
<dbReference type="AlphaFoldDB" id="A0A5C5P148"/>
<evidence type="ECO:0000313" key="3">
    <source>
        <dbReference type="Proteomes" id="UP000182085"/>
    </source>
</evidence>
<reference evidence="1" key="2">
    <citation type="submission" date="2020-12" db="EMBL/GenBank/DDBJ databases">
        <title>Comparative genomic insights into the epidemiology and virulence of plant pathogenic Pseudomonads from Turkey.</title>
        <authorList>
            <person name="Dillon M."/>
            <person name="Ruiz-Bedoya T."/>
            <person name="Bendalovic-Torma C."/>
            <person name="Guttman K.M."/>
            <person name="Kwak H."/>
            <person name="Middleton M.A."/>
            <person name="Wang P.W."/>
            <person name="Horuz S."/>
            <person name="Aysan Y."/>
            <person name="Guttman D.S."/>
        </authorList>
    </citation>
    <scope>NUCLEOTIDE SEQUENCE</scope>
    <source>
        <strain evidence="1">S5_IA_3a</strain>
    </source>
</reference>
<dbReference type="EMBL" id="LT629801">
    <property type="protein sequence ID" value="SDV14265.1"/>
    <property type="molecule type" value="Genomic_DNA"/>
</dbReference>
<name>A0A5C5P148_9PSED</name>
<dbReference type="InterPro" id="IPR014056">
    <property type="entry name" value="TypeIITA-like_toxin_pred"/>
</dbReference>
<dbReference type="NCBIfam" id="TIGR02683">
    <property type="entry name" value="upstrm_HI1419"/>
    <property type="match status" value="1"/>
</dbReference>
<organism evidence="1 4">
    <name type="scientific">Pseudomonas rhodesiae</name>
    <dbReference type="NCBI Taxonomy" id="76760"/>
    <lineage>
        <taxon>Bacteria</taxon>
        <taxon>Pseudomonadati</taxon>
        <taxon>Pseudomonadota</taxon>
        <taxon>Gammaproteobacteria</taxon>
        <taxon>Pseudomonadales</taxon>
        <taxon>Pseudomonadaceae</taxon>
        <taxon>Pseudomonas</taxon>
    </lineage>
</organism>
<dbReference type="Pfam" id="PF05973">
    <property type="entry name" value="Gp49"/>
    <property type="match status" value="1"/>
</dbReference>
<evidence type="ECO:0000313" key="1">
    <source>
        <dbReference type="EMBL" id="MBI6625673.1"/>
    </source>
</evidence>
<sequence length="101" mass="11640">MTIEFNETIEFANWLEAVRDPFVKVRVVKRVRMAEAGNFGDCESVGDGVFEMRIHYGPGYRVYFTRRDEVVYLLLIGGDKSTQSRDIKRAKQIAINFGSEE</sequence>
<dbReference type="InterPro" id="IPR009241">
    <property type="entry name" value="HigB-like"/>
</dbReference>
<dbReference type="PANTHER" id="PTHR41791">
    <property type="entry name" value="SSL7039 PROTEIN"/>
    <property type="match status" value="1"/>
</dbReference>
<dbReference type="Proteomes" id="UP000182085">
    <property type="component" value="Chromosome I"/>
</dbReference>
<dbReference type="PIRSF" id="PIRSF028744">
    <property type="entry name" value="Addict_mod_HI1419"/>
    <property type="match status" value="1"/>
</dbReference>
<gene>
    <name evidence="2" type="ORF">SAMN04490209_4382</name>
    <name evidence="1" type="ORF">YA0853_18645</name>
</gene>
<dbReference type="Proteomes" id="UP000645865">
    <property type="component" value="Unassembled WGS sequence"/>
</dbReference>
<dbReference type="EMBL" id="JAEILH010000028">
    <property type="protein sequence ID" value="MBI6625673.1"/>
    <property type="molecule type" value="Genomic_DNA"/>
</dbReference>
<proteinExistence type="predicted"/>
<accession>A0A5C5P148</accession>
<dbReference type="PANTHER" id="PTHR41791:SF1">
    <property type="entry name" value="SSL7039 PROTEIN"/>
    <property type="match status" value="1"/>
</dbReference>